<dbReference type="KEGG" id="ssub:CP968_16775"/>
<reference evidence="3" key="1">
    <citation type="journal article" date="2014" name="Int. J. Syst. Evol. Microbiol.">
        <title>Complete genome sequence of Corynebacterium casei LMG S-19264T (=DSM 44701T), isolated from a smear-ripened cheese.</title>
        <authorList>
            <consortium name="US DOE Joint Genome Institute (JGI-PGF)"/>
            <person name="Walter F."/>
            <person name="Albersmeier A."/>
            <person name="Kalinowski J."/>
            <person name="Ruckert C."/>
        </authorList>
    </citation>
    <scope>NUCLEOTIDE SEQUENCE</scope>
    <source>
        <strain evidence="3">JCM 4834</strain>
    </source>
</reference>
<dbReference type="OrthoDB" id="8480037at2"/>
<dbReference type="Proteomes" id="UP000326831">
    <property type="component" value="Chromosome"/>
</dbReference>
<dbReference type="SUPFAM" id="SSF53474">
    <property type="entry name" value="alpha/beta-Hydrolases"/>
    <property type="match status" value="1"/>
</dbReference>
<dbReference type="EMBL" id="CP023701">
    <property type="protein sequence ID" value="QEU82956.1"/>
    <property type="molecule type" value="Genomic_DNA"/>
</dbReference>
<evidence type="ECO:0000313" key="4">
    <source>
        <dbReference type="EMBL" id="QEU82956.1"/>
    </source>
</evidence>
<dbReference type="InterPro" id="IPR001031">
    <property type="entry name" value="Thioesterase"/>
</dbReference>
<evidence type="ECO:0000259" key="2">
    <source>
        <dbReference type="Pfam" id="PF00975"/>
    </source>
</evidence>
<gene>
    <name evidence="4" type="ORF">CP968_16775</name>
    <name evidence="3" type="ORF">GCM10010371_30140</name>
</gene>
<dbReference type="Proteomes" id="UP000634660">
    <property type="component" value="Unassembled WGS sequence"/>
</dbReference>
<dbReference type="PANTHER" id="PTHR11487:SF0">
    <property type="entry name" value="S-ACYL FATTY ACID SYNTHASE THIOESTERASE, MEDIUM CHAIN"/>
    <property type="match status" value="1"/>
</dbReference>
<sequence length="244" mass="26194">MVWTQVVGARPFAAQRVVCFPHAGGSPYFFRSWGRGMAAYEVQAVCYPGRAERFSEDCAEQLVPMAREIAAELLASGDGRPTAFFGHSMGAIVAYEVVRALEEAGSGVEHLFASGSRAPQLMAGDPVAAAAWDAESIGRTLVELGGTDPELLENRGFVELVMPYIGADFRMLAAYEGRSRPPLVCPVTAIVGESDPRVTAAQSAAWRESTRGPYRALTVPGEHFYLAGRPPFGIIAESLRARQG</sequence>
<dbReference type="RefSeq" id="WP_150518782.1">
    <property type="nucleotide sequence ID" value="NZ_BMVX01000010.1"/>
</dbReference>
<keyword evidence="5" id="KW-1185">Reference proteome</keyword>
<dbReference type="PANTHER" id="PTHR11487">
    <property type="entry name" value="THIOESTERASE"/>
    <property type="match status" value="1"/>
</dbReference>
<comment type="similarity">
    <text evidence="1">Belongs to the thioesterase family.</text>
</comment>
<evidence type="ECO:0000313" key="3">
    <source>
        <dbReference type="EMBL" id="GGZ68162.1"/>
    </source>
</evidence>
<protein>
    <submittedName>
        <fullName evidence="4">Thioesterase</fullName>
    </submittedName>
</protein>
<dbReference type="Pfam" id="PF00975">
    <property type="entry name" value="Thioesterase"/>
    <property type="match status" value="1"/>
</dbReference>
<accession>A0A5P2UUC3</accession>
<dbReference type="EMBL" id="BMVX01000010">
    <property type="protein sequence ID" value="GGZ68162.1"/>
    <property type="molecule type" value="Genomic_DNA"/>
</dbReference>
<dbReference type="InterPro" id="IPR012223">
    <property type="entry name" value="TEII"/>
</dbReference>
<proteinExistence type="inferred from homology"/>
<dbReference type="AlphaFoldDB" id="A0A5P2UUC3"/>
<organism evidence="4 5">
    <name type="scientific">Streptomyces subrutilus</name>
    <dbReference type="NCBI Taxonomy" id="36818"/>
    <lineage>
        <taxon>Bacteria</taxon>
        <taxon>Bacillati</taxon>
        <taxon>Actinomycetota</taxon>
        <taxon>Actinomycetes</taxon>
        <taxon>Kitasatosporales</taxon>
        <taxon>Streptomycetaceae</taxon>
        <taxon>Streptomyces</taxon>
    </lineage>
</organism>
<feature type="domain" description="Thioesterase" evidence="2">
    <location>
        <begin position="16"/>
        <end position="228"/>
    </location>
</feature>
<reference evidence="3" key="3">
    <citation type="submission" date="2020-09" db="EMBL/GenBank/DDBJ databases">
        <authorList>
            <person name="Sun Q."/>
            <person name="Ohkuma M."/>
        </authorList>
    </citation>
    <scope>NUCLEOTIDE SEQUENCE</scope>
    <source>
        <strain evidence="3">JCM 4834</strain>
    </source>
</reference>
<dbReference type="Gene3D" id="3.40.50.1820">
    <property type="entry name" value="alpha/beta hydrolase"/>
    <property type="match status" value="1"/>
</dbReference>
<evidence type="ECO:0000256" key="1">
    <source>
        <dbReference type="ARBA" id="ARBA00007169"/>
    </source>
</evidence>
<reference evidence="4 5" key="2">
    <citation type="submission" date="2017-09" db="EMBL/GenBank/DDBJ databases">
        <authorList>
            <person name="Lee N."/>
            <person name="Cho B.-K."/>
        </authorList>
    </citation>
    <scope>NUCLEOTIDE SEQUENCE [LARGE SCALE GENOMIC DNA]</scope>
    <source>
        <strain evidence="4 5">ATCC 27467</strain>
    </source>
</reference>
<dbReference type="GO" id="GO:0008610">
    <property type="term" value="P:lipid biosynthetic process"/>
    <property type="evidence" value="ECO:0007669"/>
    <property type="project" value="TreeGrafter"/>
</dbReference>
<dbReference type="InterPro" id="IPR029058">
    <property type="entry name" value="AB_hydrolase_fold"/>
</dbReference>
<evidence type="ECO:0000313" key="5">
    <source>
        <dbReference type="Proteomes" id="UP000326831"/>
    </source>
</evidence>
<name>A0A5P2UUC3_9ACTN</name>